<keyword evidence="4 7" id="KW-0732">Signal</keyword>
<dbReference type="AlphaFoldDB" id="A0A8X8AGP1"/>
<feature type="signal peptide" evidence="7">
    <location>
        <begin position="1"/>
        <end position="26"/>
    </location>
</feature>
<keyword evidence="3" id="KW-0964">Secreted</keyword>
<accession>A0A8X8AGP1</accession>
<evidence type="ECO:0000256" key="5">
    <source>
        <dbReference type="ARBA" id="ARBA00022782"/>
    </source>
</evidence>
<comment type="similarity">
    <text evidence="2">Belongs to the CLV3/ESR signal peptide family.</text>
</comment>
<dbReference type="PANTHER" id="PTHR36349:SF2">
    <property type="entry name" value="PROTEIN CLAVATA 3"/>
    <property type="match status" value="1"/>
</dbReference>
<organism evidence="8 9">
    <name type="scientific">Populus tomentosa</name>
    <name type="common">Chinese white poplar</name>
    <dbReference type="NCBI Taxonomy" id="118781"/>
    <lineage>
        <taxon>Eukaryota</taxon>
        <taxon>Viridiplantae</taxon>
        <taxon>Streptophyta</taxon>
        <taxon>Embryophyta</taxon>
        <taxon>Tracheophyta</taxon>
        <taxon>Spermatophyta</taxon>
        <taxon>Magnoliopsida</taxon>
        <taxon>eudicotyledons</taxon>
        <taxon>Gunneridae</taxon>
        <taxon>Pentapetalae</taxon>
        <taxon>rosids</taxon>
        <taxon>fabids</taxon>
        <taxon>Malpighiales</taxon>
        <taxon>Salicaceae</taxon>
        <taxon>Saliceae</taxon>
        <taxon>Populus</taxon>
    </lineage>
</organism>
<evidence type="ECO:0000256" key="1">
    <source>
        <dbReference type="ARBA" id="ARBA00004613"/>
    </source>
</evidence>
<feature type="region of interest" description="Disordered" evidence="6">
    <location>
        <begin position="70"/>
        <end position="110"/>
    </location>
</feature>
<evidence type="ECO:0000256" key="4">
    <source>
        <dbReference type="ARBA" id="ARBA00022729"/>
    </source>
</evidence>
<gene>
    <name evidence="8" type="ORF">POTOM_005238</name>
</gene>
<sequence length="110" mass="11674">MACPSKFYSLMLVLVLFFMIMEESYGGLNLSPSLSLHGCSTGQRCIYGDAVSPVEIKSRKVLVVLTGGVRGSTGSTGNGEKLEVRELRAAPSGPDPLHHNGGSPEKPRTP</sequence>
<evidence type="ECO:0000313" key="8">
    <source>
        <dbReference type="EMBL" id="KAG6789148.1"/>
    </source>
</evidence>
<proteinExistence type="inferred from homology"/>
<dbReference type="OrthoDB" id="1862509at2759"/>
<dbReference type="EMBL" id="JAAWWB010000002">
    <property type="protein sequence ID" value="KAG6789148.1"/>
    <property type="molecule type" value="Genomic_DNA"/>
</dbReference>
<keyword evidence="5" id="KW-0221">Differentiation</keyword>
<dbReference type="GO" id="GO:0030154">
    <property type="term" value="P:cell differentiation"/>
    <property type="evidence" value="ECO:0007669"/>
    <property type="project" value="UniProtKB-KW"/>
</dbReference>
<dbReference type="InterPro" id="IPR044962">
    <property type="entry name" value="CLV3/ESR"/>
</dbReference>
<evidence type="ECO:0000256" key="6">
    <source>
        <dbReference type="SAM" id="MobiDB-lite"/>
    </source>
</evidence>
<evidence type="ECO:0000256" key="7">
    <source>
        <dbReference type="SAM" id="SignalP"/>
    </source>
</evidence>
<feature type="chain" id="PRO_5036444500" evidence="7">
    <location>
        <begin position="27"/>
        <end position="110"/>
    </location>
</feature>
<dbReference type="GO" id="GO:0033612">
    <property type="term" value="F:receptor serine/threonine kinase binding"/>
    <property type="evidence" value="ECO:0007669"/>
    <property type="project" value="InterPro"/>
</dbReference>
<dbReference type="GO" id="GO:0005576">
    <property type="term" value="C:extracellular region"/>
    <property type="evidence" value="ECO:0007669"/>
    <property type="project" value="UniProtKB-SubCell"/>
</dbReference>
<protein>
    <submittedName>
        <fullName evidence="8">Uncharacterized protein</fullName>
    </submittedName>
</protein>
<reference evidence="8" key="1">
    <citation type="journal article" date="2020" name="bioRxiv">
        <title>Hybrid origin of Populus tomentosa Carr. identified through genome sequencing and phylogenomic analysis.</title>
        <authorList>
            <person name="An X."/>
            <person name="Gao K."/>
            <person name="Chen Z."/>
            <person name="Li J."/>
            <person name="Yang X."/>
            <person name="Yang X."/>
            <person name="Zhou J."/>
            <person name="Guo T."/>
            <person name="Zhao T."/>
            <person name="Huang S."/>
            <person name="Miao D."/>
            <person name="Khan W.U."/>
            <person name="Rao P."/>
            <person name="Ye M."/>
            <person name="Lei B."/>
            <person name="Liao W."/>
            <person name="Wang J."/>
            <person name="Ji L."/>
            <person name="Li Y."/>
            <person name="Guo B."/>
            <person name="Mustafa N.S."/>
            <person name="Li S."/>
            <person name="Yun Q."/>
            <person name="Keller S.R."/>
            <person name="Mao J."/>
            <person name="Zhang R."/>
            <person name="Strauss S.H."/>
        </authorList>
    </citation>
    <scope>NUCLEOTIDE SEQUENCE</scope>
    <source>
        <strain evidence="8">GM15</strain>
        <tissue evidence="8">Leaf</tissue>
    </source>
</reference>
<dbReference type="PANTHER" id="PTHR36349">
    <property type="entry name" value="PROTEIN CLAVATA 3"/>
    <property type="match status" value="1"/>
</dbReference>
<comment type="subcellular location">
    <subcellularLocation>
        <location evidence="1">Secreted</location>
    </subcellularLocation>
</comment>
<name>A0A8X8AGP1_POPTO</name>
<dbReference type="Proteomes" id="UP000886885">
    <property type="component" value="Chromosome 1D"/>
</dbReference>
<comment type="caution">
    <text evidence="8">The sequence shown here is derived from an EMBL/GenBank/DDBJ whole genome shotgun (WGS) entry which is preliminary data.</text>
</comment>
<keyword evidence="9" id="KW-1185">Reference proteome</keyword>
<evidence type="ECO:0000256" key="3">
    <source>
        <dbReference type="ARBA" id="ARBA00022525"/>
    </source>
</evidence>
<evidence type="ECO:0000313" key="9">
    <source>
        <dbReference type="Proteomes" id="UP000886885"/>
    </source>
</evidence>
<evidence type="ECO:0000256" key="2">
    <source>
        <dbReference type="ARBA" id="ARBA00005416"/>
    </source>
</evidence>